<evidence type="ECO:0000256" key="2">
    <source>
        <dbReference type="ARBA" id="ARBA00004948"/>
    </source>
</evidence>
<protein>
    <recommendedName>
        <fullName evidence="6 9">Aminopyrimidine aminohydrolase</fullName>
        <ecNumber evidence="5 9">3.5.99.2</ecNumber>
    </recommendedName>
</protein>
<dbReference type="RefSeq" id="WP_063182624.1">
    <property type="nucleotide sequence ID" value="NZ_LQNT01000011.1"/>
</dbReference>
<sequence length="227" mass="26227">MGFCERVRRECNGIWEASFRHPFVESLADGTLEEDVFRFYVLQDAYYLSHFAKVQALGAVKAKDLLTTQSFAKHAEATCTAELALHEEFFTMLGVTPEEHAAFRPAPTAYAYTSHMYRAAIEGDLADVLAALLPCYWLYWEIGERLKGAELGHPIYDKWIETYGSEWFCGLVNEQIGRMNRLAEGLPGERVLELAERFRKSSIYELNFWEMAWTKEQWETLEKEGVR</sequence>
<dbReference type="InterPro" id="IPR004305">
    <property type="entry name" value="Thiaminase-2/PQQC"/>
</dbReference>
<keyword evidence="9" id="KW-0378">Hydrolase</keyword>
<reference evidence="11 12" key="1">
    <citation type="submission" date="2016-01" db="EMBL/GenBank/DDBJ databases">
        <title>Whole genome sequencing of Bhargavaea cecembensis T14.</title>
        <authorList>
            <person name="Hong K.W."/>
        </authorList>
    </citation>
    <scope>NUCLEOTIDE SEQUENCE [LARGE SCALE GENOMIC DNA]</scope>
    <source>
        <strain evidence="11 12">T14</strain>
    </source>
</reference>
<dbReference type="InterPro" id="IPR016084">
    <property type="entry name" value="Haem_Oase-like_multi-hlx"/>
</dbReference>
<dbReference type="AlphaFoldDB" id="A0A161RH83"/>
<dbReference type="Proteomes" id="UP000076490">
    <property type="component" value="Unassembled WGS sequence"/>
</dbReference>
<comment type="subunit">
    <text evidence="4">Homotetramer.</text>
</comment>
<keyword evidence="7 9" id="KW-0784">Thiamine biosynthesis</keyword>
<proteinExistence type="inferred from homology"/>
<evidence type="ECO:0000313" key="12">
    <source>
        <dbReference type="Proteomes" id="UP000076490"/>
    </source>
</evidence>
<evidence type="ECO:0000256" key="9">
    <source>
        <dbReference type="RuleBase" id="RU363093"/>
    </source>
</evidence>
<dbReference type="GO" id="GO:0005829">
    <property type="term" value="C:cytosol"/>
    <property type="evidence" value="ECO:0007669"/>
    <property type="project" value="TreeGrafter"/>
</dbReference>
<dbReference type="PANTHER" id="PTHR43198:SF2">
    <property type="entry name" value="SI:CH1073-67J19.1-RELATED"/>
    <property type="match status" value="1"/>
</dbReference>
<dbReference type="EC" id="3.5.99.2" evidence="5 9"/>
<evidence type="ECO:0000256" key="3">
    <source>
        <dbReference type="ARBA" id="ARBA00010264"/>
    </source>
</evidence>
<evidence type="ECO:0000256" key="6">
    <source>
        <dbReference type="ARBA" id="ARBA00013647"/>
    </source>
</evidence>
<evidence type="ECO:0000256" key="8">
    <source>
        <dbReference type="ARBA" id="ARBA00048337"/>
    </source>
</evidence>
<dbReference type="EMBL" id="LQNT01000011">
    <property type="protein sequence ID" value="KZE37408.1"/>
    <property type="molecule type" value="Genomic_DNA"/>
</dbReference>
<comment type="pathway">
    <text evidence="2 9">Cofactor biosynthesis; thiamine diphosphate biosynthesis.</text>
</comment>
<comment type="similarity">
    <text evidence="3 9">Belongs to the TenA family.</text>
</comment>
<dbReference type="GO" id="GO:0050334">
    <property type="term" value="F:thiaminase activity"/>
    <property type="evidence" value="ECO:0007669"/>
    <property type="project" value="UniProtKB-EC"/>
</dbReference>
<feature type="domain" description="Thiaminase-2/PQQC" evidence="10">
    <location>
        <begin position="11"/>
        <end position="214"/>
    </location>
</feature>
<dbReference type="Gene3D" id="1.20.910.10">
    <property type="entry name" value="Heme oxygenase-like"/>
    <property type="match status" value="1"/>
</dbReference>
<evidence type="ECO:0000256" key="5">
    <source>
        <dbReference type="ARBA" id="ARBA00012684"/>
    </source>
</evidence>
<name>A0A161RH83_9BACL</name>
<accession>A0A161RH83</accession>
<dbReference type="GO" id="GO:0009229">
    <property type="term" value="P:thiamine diphosphate biosynthetic process"/>
    <property type="evidence" value="ECO:0007669"/>
    <property type="project" value="UniProtKB-UniPathway"/>
</dbReference>
<comment type="function">
    <text evidence="9">Catalyzes an amino-pyrimidine hydrolysis reaction at the C5' of the pyrimidine moiety of thiamine compounds, a reaction that is part of a thiamine salvage pathway.</text>
</comment>
<dbReference type="NCBIfam" id="TIGR04306">
    <property type="entry name" value="salvage_TenA"/>
    <property type="match status" value="1"/>
</dbReference>
<evidence type="ECO:0000256" key="7">
    <source>
        <dbReference type="ARBA" id="ARBA00022977"/>
    </source>
</evidence>
<dbReference type="SUPFAM" id="SSF48613">
    <property type="entry name" value="Heme oxygenase-like"/>
    <property type="match status" value="1"/>
</dbReference>
<dbReference type="CDD" id="cd19364">
    <property type="entry name" value="TenA_C_BsTenA-like"/>
    <property type="match status" value="1"/>
</dbReference>
<dbReference type="InterPro" id="IPR050967">
    <property type="entry name" value="Thiamine_Salvage_TenA"/>
</dbReference>
<dbReference type="UniPathway" id="UPA00060"/>
<evidence type="ECO:0000256" key="4">
    <source>
        <dbReference type="ARBA" id="ARBA00011881"/>
    </source>
</evidence>
<dbReference type="GO" id="GO:0009228">
    <property type="term" value="P:thiamine biosynthetic process"/>
    <property type="evidence" value="ECO:0007669"/>
    <property type="project" value="UniProtKB-KW"/>
</dbReference>
<organism evidence="11 12">
    <name type="scientific">Bhargavaea cecembensis</name>
    <dbReference type="NCBI Taxonomy" id="394098"/>
    <lineage>
        <taxon>Bacteria</taxon>
        <taxon>Bacillati</taxon>
        <taxon>Bacillota</taxon>
        <taxon>Bacilli</taxon>
        <taxon>Bacillales</taxon>
        <taxon>Caryophanaceae</taxon>
        <taxon>Bhargavaea</taxon>
    </lineage>
</organism>
<comment type="caution">
    <text evidence="11">The sequence shown here is derived from an EMBL/GenBank/DDBJ whole genome shotgun (WGS) entry which is preliminary data.</text>
</comment>
<comment type="catalytic activity">
    <reaction evidence="1 9">
        <text>4-amino-5-aminomethyl-2-methylpyrimidine + H2O = 4-amino-5-hydroxymethyl-2-methylpyrimidine + NH4(+)</text>
        <dbReference type="Rhea" id="RHEA:31799"/>
        <dbReference type="ChEBI" id="CHEBI:15377"/>
        <dbReference type="ChEBI" id="CHEBI:16892"/>
        <dbReference type="ChEBI" id="CHEBI:28938"/>
        <dbReference type="ChEBI" id="CHEBI:63416"/>
        <dbReference type="EC" id="3.5.99.2"/>
    </reaction>
</comment>
<dbReference type="InterPro" id="IPR027574">
    <property type="entry name" value="Thiaminase_II"/>
</dbReference>
<dbReference type="Pfam" id="PF03070">
    <property type="entry name" value="TENA_THI-4"/>
    <property type="match status" value="1"/>
</dbReference>
<comment type="catalytic activity">
    <reaction evidence="8 9">
        <text>thiamine + H2O = 5-(2-hydroxyethyl)-4-methylthiazole + 4-amino-5-hydroxymethyl-2-methylpyrimidine + H(+)</text>
        <dbReference type="Rhea" id="RHEA:17509"/>
        <dbReference type="ChEBI" id="CHEBI:15377"/>
        <dbReference type="ChEBI" id="CHEBI:15378"/>
        <dbReference type="ChEBI" id="CHEBI:16892"/>
        <dbReference type="ChEBI" id="CHEBI:17957"/>
        <dbReference type="ChEBI" id="CHEBI:18385"/>
        <dbReference type="EC" id="3.5.99.2"/>
    </reaction>
</comment>
<gene>
    <name evidence="11" type="ORF">AV656_12630</name>
</gene>
<evidence type="ECO:0000313" key="11">
    <source>
        <dbReference type="EMBL" id="KZE37408.1"/>
    </source>
</evidence>
<evidence type="ECO:0000259" key="10">
    <source>
        <dbReference type="Pfam" id="PF03070"/>
    </source>
</evidence>
<dbReference type="OrthoDB" id="34166at2"/>
<evidence type="ECO:0000256" key="1">
    <source>
        <dbReference type="ARBA" id="ARBA00001881"/>
    </source>
</evidence>
<dbReference type="PANTHER" id="PTHR43198">
    <property type="entry name" value="BIFUNCTIONAL TH2 PROTEIN"/>
    <property type="match status" value="1"/>
</dbReference>